<evidence type="ECO:0000313" key="2">
    <source>
        <dbReference type="EMBL" id="CAF1877006.1"/>
    </source>
</evidence>
<feature type="transmembrane region" description="Helical" evidence="1">
    <location>
        <begin position="6"/>
        <end position="26"/>
    </location>
</feature>
<sequence>MMMIPVLVLYCIRIYIYTCACVYLCVRKAYLGEADIPQNNPINTYVRKGSLLHWEFHQVCLTSIYINYHHF</sequence>
<accession>A0A816JSX3</accession>
<proteinExistence type="predicted"/>
<reference evidence="2" key="1">
    <citation type="submission" date="2021-01" db="EMBL/GenBank/DDBJ databases">
        <authorList>
            <consortium name="Genoscope - CEA"/>
            <person name="William W."/>
        </authorList>
    </citation>
    <scope>NUCLEOTIDE SEQUENCE</scope>
</reference>
<name>A0A816JSX3_BRANA</name>
<keyword evidence="1" id="KW-0472">Membrane</keyword>
<dbReference type="AlphaFoldDB" id="A0A816JSX3"/>
<dbReference type="Proteomes" id="UP001295469">
    <property type="component" value="Chromosome C02"/>
</dbReference>
<protein>
    <submittedName>
        <fullName evidence="2">(rape) hypothetical protein</fullName>
    </submittedName>
</protein>
<organism evidence="2">
    <name type="scientific">Brassica napus</name>
    <name type="common">Rape</name>
    <dbReference type="NCBI Taxonomy" id="3708"/>
    <lineage>
        <taxon>Eukaryota</taxon>
        <taxon>Viridiplantae</taxon>
        <taxon>Streptophyta</taxon>
        <taxon>Embryophyta</taxon>
        <taxon>Tracheophyta</taxon>
        <taxon>Spermatophyta</taxon>
        <taxon>Magnoliopsida</taxon>
        <taxon>eudicotyledons</taxon>
        <taxon>Gunneridae</taxon>
        <taxon>Pentapetalae</taxon>
        <taxon>rosids</taxon>
        <taxon>malvids</taxon>
        <taxon>Brassicales</taxon>
        <taxon>Brassicaceae</taxon>
        <taxon>Brassiceae</taxon>
        <taxon>Brassica</taxon>
    </lineage>
</organism>
<dbReference type="EMBL" id="HG994366">
    <property type="protein sequence ID" value="CAF1877006.1"/>
    <property type="molecule type" value="Genomic_DNA"/>
</dbReference>
<keyword evidence="1" id="KW-1133">Transmembrane helix</keyword>
<keyword evidence="1" id="KW-0812">Transmembrane</keyword>
<evidence type="ECO:0000256" key="1">
    <source>
        <dbReference type="SAM" id="Phobius"/>
    </source>
</evidence>
<gene>
    <name evidence="2" type="ORF">DARMORV10_C02P00090.1</name>
</gene>